<comment type="caution">
    <text evidence="1">The sequence shown here is derived from an EMBL/GenBank/DDBJ whole genome shotgun (WGS) entry which is preliminary data.</text>
</comment>
<accession>A0A0Q3PKP7</accession>
<proteinExistence type="predicted"/>
<sequence>MSEVGICSSSRLVTPSGGFLAVDTYLGILKSRSSHCAPWQAVGMLFAMSRLVEDAMLMFDKTTNRHRVVEHQGRDESRECGILDSYHNGMLSIAAFDALYQHVFVAAPEALLL</sequence>
<dbReference type="OrthoDB" id="1875751at2759"/>
<dbReference type="Proteomes" id="UP000051836">
    <property type="component" value="Unassembled WGS sequence"/>
</dbReference>
<evidence type="ECO:0000313" key="2">
    <source>
        <dbReference type="Proteomes" id="UP000051836"/>
    </source>
</evidence>
<dbReference type="EMBL" id="LMAW01002817">
    <property type="protein sequence ID" value="KQK76740.1"/>
    <property type="molecule type" value="Genomic_DNA"/>
</dbReference>
<evidence type="ECO:0000313" key="1">
    <source>
        <dbReference type="EMBL" id="KQK76740.1"/>
    </source>
</evidence>
<dbReference type="AlphaFoldDB" id="A0A0Q3PKP7"/>
<gene>
    <name evidence="1" type="ORF">AAES_131816</name>
</gene>
<keyword evidence="2" id="KW-1185">Reference proteome</keyword>
<name>A0A0Q3PKP7_AMAAE</name>
<protein>
    <submittedName>
        <fullName evidence="1">Uncharacterized protein</fullName>
    </submittedName>
</protein>
<organism evidence="1 2">
    <name type="scientific">Amazona aestiva</name>
    <name type="common">Blue-fronted Amazon parrot</name>
    <dbReference type="NCBI Taxonomy" id="12930"/>
    <lineage>
        <taxon>Eukaryota</taxon>
        <taxon>Metazoa</taxon>
        <taxon>Chordata</taxon>
        <taxon>Craniata</taxon>
        <taxon>Vertebrata</taxon>
        <taxon>Euteleostomi</taxon>
        <taxon>Archelosauria</taxon>
        <taxon>Archosauria</taxon>
        <taxon>Dinosauria</taxon>
        <taxon>Saurischia</taxon>
        <taxon>Theropoda</taxon>
        <taxon>Coelurosauria</taxon>
        <taxon>Aves</taxon>
        <taxon>Neognathae</taxon>
        <taxon>Neoaves</taxon>
        <taxon>Telluraves</taxon>
        <taxon>Australaves</taxon>
        <taxon>Psittaciformes</taxon>
        <taxon>Psittacidae</taxon>
        <taxon>Amazona</taxon>
    </lineage>
</organism>
<reference evidence="1 2" key="1">
    <citation type="submission" date="2015-10" db="EMBL/GenBank/DDBJ databases">
        <authorList>
            <person name="Gilbert D.G."/>
        </authorList>
    </citation>
    <scope>NUCLEOTIDE SEQUENCE [LARGE SCALE GENOMIC DNA]</scope>
    <source>
        <strain evidence="1">FVVF132</strain>
    </source>
</reference>